<reference evidence="2 3" key="1">
    <citation type="submission" date="2019-11" db="EMBL/GenBank/DDBJ databases">
        <title>Comparative genomics of hydrocarbon-degrading Desulfosarcina strains.</title>
        <authorList>
            <person name="Watanabe M."/>
            <person name="Kojima H."/>
            <person name="Fukui M."/>
        </authorList>
    </citation>
    <scope>NUCLEOTIDE SEQUENCE [LARGE SCALE GENOMIC DNA]</scope>
    <source>
        <strain evidence="2 3">PL12</strain>
    </source>
</reference>
<keyword evidence="1" id="KW-1133">Transmembrane helix</keyword>
<name>A0A5K7YVY2_9BACT</name>
<protein>
    <recommendedName>
        <fullName evidence="4">Sigma-E factor regulatory protein RseC</fullName>
    </recommendedName>
</protein>
<dbReference type="OrthoDB" id="5514770at2"/>
<dbReference type="PIRSF" id="PIRSF004923">
    <property type="entry name" value="RseC"/>
    <property type="match status" value="1"/>
</dbReference>
<evidence type="ECO:0000256" key="1">
    <source>
        <dbReference type="SAM" id="Phobius"/>
    </source>
</evidence>
<feature type="transmembrane region" description="Helical" evidence="1">
    <location>
        <begin position="75"/>
        <end position="95"/>
    </location>
</feature>
<accession>A0A5K7YVY2</accession>
<sequence length="163" mass="16342">MAQTIGYVVATGENGRATVVAEKGQGCGSCTAVSQCHGGRAARTQKTPALNRAGASVGDRVTLTVASGAILSRMAVLYLVPVFGLLAGAFAGAFVSGGLAESGSGHSIAFGLGGFTLGFVVSVFISRIWTASRPVLPVITRIVNIRFGSSPHRPSSGCGCGGQ</sequence>
<evidence type="ECO:0008006" key="4">
    <source>
        <dbReference type="Google" id="ProtNLM"/>
    </source>
</evidence>
<dbReference type="EMBL" id="AP021874">
    <property type="protein sequence ID" value="BBO71231.1"/>
    <property type="molecule type" value="Genomic_DNA"/>
</dbReference>
<evidence type="ECO:0000313" key="3">
    <source>
        <dbReference type="Proteomes" id="UP000427906"/>
    </source>
</evidence>
<keyword evidence="1" id="KW-0812">Transmembrane</keyword>
<dbReference type="InterPro" id="IPR007359">
    <property type="entry name" value="SigmaE_reg_RseC_MucC"/>
</dbReference>
<dbReference type="Proteomes" id="UP000427906">
    <property type="component" value="Chromosome"/>
</dbReference>
<evidence type="ECO:0000313" key="2">
    <source>
        <dbReference type="EMBL" id="BBO71231.1"/>
    </source>
</evidence>
<organism evidence="2 3">
    <name type="scientific">Desulfosarcina alkanivorans</name>
    <dbReference type="NCBI Taxonomy" id="571177"/>
    <lineage>
        <taxon>Bacteria</taxon>
        <taxon>Pseudomonadati</taxon>
        <taxon>Thermodesulfobacteriota</taxon>
        <taxon>Desulfobacteria</taxon>
        <taxon>Desulfobacterales</taxon>
        <taxon>Desulfosarcinaceae</taxon>
        <taxon>Desulfosarcina</taxon>
    </lineage>
</organism>
<dbReference type="Pfam" id="PF04246">
    <property type="entry name" value="RseC_MucC"/>
    <property type="match status" value="1"/>
</dbReference>
<keyword evidence="3" id="KW-1185">Reference proteome</keyword>
<dbReference type="InterPro" id="IPR026268">
    <property type="entry name" value="RseC"/>
</dbReference>
<dbReference type="PANTHER" id="PTHR35867:SF1">
    <property type="entry name" value="PROTEIN RSEC"/>
    <property type="match status" value="1"/>
</dbReference>
<dbReference type="KEGG" id="dalk:DSCA_51610"/>
<dbReference type="RefSeq" id="WP_155319097.1">
    <property type="nucleotide sequence ID" value="NZ_AP021874.1"/>
</dbReference>
<dbReference type="AlphaFoldDB" id="A0A5K7YVY2"/>
<keyword evidence="1" id="KW-0472">Membrane</keyword>
<dbReference type="PANTHER" id="PTHR35867">
    <property type="entry name" value="PROTEIN RSEC"/>
    <property type="match status" value="1"/>
</dbReference>
<proteinExistence type="predicted"/>
<gene>
    <name evidence="2" type="ORF">DSCA_51610</name>
</gene>
<feature type="transmembrane region" description="Helical" evidence="1">
    <location>
        <begin position="107"/>
        <end position="125"/>
    </location>
</feature>